<dbReference type="InterPro" id="IPR049453">
    <property type="entry name" value="Memb_transporter_dom"/>
</dbReference>
<dbReference type="GO" id="GO:0016020">
    <property type="term" value="C:membrane"/>
    <property type="evidence" value="ECO:0007669"/>
    <property type="project" value="UniProtKB-SubCell"/>
</dbReference>
<keyword evidence="3 5" id="KW-1133">Transmembrane helix</keyword>
<evidence type="ECO:0000259" key="6">
    <source>
        <dbReference type="Pfam" id="PF13515"/>
    </source>
</evidence>
<sequence length="161" mass="18381">MSKPSWLTIESIIYVLKCLLGLVLCYFFYWLFPEYRFYWSIVSVLLVISPDDLDCKKLPIDRMKANITGSLVGLLLFIIHPPNLLMMSIGVVTTILICYRIQLGTATRSALAALIIVLVQQLNDHSLISAFERMVSVVLGCLVALFITYLFEYTHKWLTGR</sequence>
<dbReference type="Pfam" id="PF13515">
    <property type="entry name" value="FUSC_2"/>
    <property type="match status" value="1"/>
</dbReference>
<keyword evidence="8" id="KW-1185">Reference proteome</keyword>
<organism evidence="7 8">
    <name type="scientific">Zhenhengia yiwuensis</name>
    <dbReference type="NCBI Taxonomy" id="2763666"/>
    <lineage>
        <taxon>Bacteria</taxon>
        <taxon>Bacillati</taxon>
        <taxon>Bacillota</taxon>
        <taxon>Clostridia</taxon>
        <taxon>Lachnospirales</taxon>
        <taxon>Lachnospiraceae</taxon>
        <taxon>Zhenhengia</taxon>
    </lineage>
</organism>
<feature type="transmembrane region" description="Helical" evidence="5">
    <location>
        <begin position="134"/>
        <end position="151"/>
    </location>
</feature>
<dbReference type="RefSeq" id="WP_249331282.1">
    <property type="nucleotide sequence ID" value="NZ_JACRSY010000002.1"/>
</dbReference>
<reference evidence="7" key="1">
    <citation type="submission" date="2020-08" db="EMBL/GenBank/DDBJ databases">
        <title>Genome public.</title>
        <authorList>
            <person name="Liu C."/>
            <person name="Sun Q."/>
        </authorList>
    </citation>
    <scope>NUCLEOTIDE SEQUENCE</scope>
    <source>
        <strain evidence="7">NSJ-12</strain>
    </source>
</reference>
<accession>A0A926EC29</accession>
<dbReference type="EMBL" id="JACRSY010000002">
    <property type="protein sequence ID" value="MBC8578231.1"/>
    <property type="molecule type" value="Genomic_DNA"/>
</dbReference>
<protein>
    <submittedName>
        <fullName evidence="7">FUSC family protein</fullName>
    </submittedName>
</protein>
<evidence type="ECO:0000256" key="1">
    <source>
        <dbReference type="ARBA" id="ARBA00004141"/>
    </source>
</evidence>
<feature type="transmembrane region" description="Helical" evidence="5">
    <location>
        <begin position="103"/>
        <end position="122"/>
    </location>
</feature>
<feature type="transmembrane region" description="Helical" evidence="5">
    <location>
        <begin position="74"/>
        <end position="97"/>
    </location>
</feature>
<comment type="subcellular location">
    <subcellularLocation>
        <location evidence="1">Membrane</location>
        <topology evidence="1">Multi-pass membrane protein</topology>
    </subcellularLocation>
</comment>
<gene>
    <name evidence="7" type="ORF">H8718_01575</name>
</gene>
<feature type="domain" description="Integral membrane bound transporter" evidence="6">
    <location>
        <begin position="24"/>
        <end position="147"/>
    </location>
</feature>
<feature type="transmembrane region" description="Helical" evidence="5">
    <location>
        <begin position="12"/>
        <end position="31"/>
    </location>
</feature>
<keyword evidence="2 5" id="KW-0812">Transmembrane</keyword>
<evidence type="ECO:0000313" key="7">
    <source>
        <dbReference type="EMBL" id="MBC8578231.1"/>
    </source>
</evidence>
<evidence type="ECO:0000256" key="3">
    <source>
        <dbReference type="ARBA" id="ARBA00022989"/>
    </source>
</evidence>
<name>A0A926EC29_9FIRM</name>
<keyword evidence="4 5" id="KW-0472">Membrane</keyword>
<proteinExistence type="predicted"/>
<dbReference type="Proteomes" id="UP000655830">
    <property type="component" value="Unassembled WGS sequence"/>
</dbReference>
<evidence type="ECO:0000313" key="8">
    <source>
        <dbReference type="Proteomes" id="UP000655830"/>
    </source>
</evidence>
<evidence type="ECO:0000256" key="5">
    <source>
        <dbReference type="SAM" id="Phobius"/>
    </source>
</evidence>
<dbReference type="AlphaFoldDB" id="A0A926EC29"/>
<evidence type="ECO:0000256" key="4">
    <source>
        <dbReference type="ARBA" id="ARBA00023136"/>
    </source>
</evidence>
<comment type="caution">
    <text evidence="7">The sequence shown here is derived from an EMBL/GenBank/DDBJ whole genome shotgun (WGS) entry which is preliminary data.</text>
</comment>
<evidence type="ECO:0000256" key="2">
    <source>
        <dbReference type="ARBA" id="ARBA00022692"/>
    </source>
</evidence>